<dbReference type="Gene3D" id="3.20.20.70">
    <property type="entry name" value="Aldolase class I"/>
    <property type="match status" value="1"/>
</dbReference>
<feature type="compositionally biased region" description="Polar residues" evidence="5">
    <location>
        <begin position="347"/>
        <end position="365"/>
    </location>
</feature>
<comment type="caution">
    <text evidence="7">The sequence shown here is derived from an EMBL/GenBank/DDBJ whole genome shotgun (WGS) entry which is preliminary data.</text>
</comment>
<dbReference type="InterPro" id="IPR017853">
    <property type="entry name" value="GH"/>
</dbReference>
<feature type="compositionally biased region" description="Basic and acidic residues" evidence="5">
    <location>
        <begin position="258"/>
        <end position="274"/>
    </location>
</feature>
<feature type="compositionally biased region" description="Polar residues" evidence="5">
    <location>
        <begin position="298"/>
        <end position="308"/>
    </location>
</feature>
<dbReference type="ExpressionAtlas" id="A0A3L6GCY8">
    <property type="expression patterns" value="baseline and differential"/>
</dbReference>
<dbReference type="GO" id="GO:0005975">
    <property type="term" value="P:carbohydrate metabolic process"/>
    <property type="evidence" value="ECO:0007669"/>
    <property type="project" value="InterPro"/>
</dbReference>
<dbReference type="GO" id="GO:0050660">
    <property type="term" value="F:flavin adenine dinucleotide binding"/>
    <property type="evidence" value="ECO:0007669"/>
    <property type="project" value="UniProtKB-ARBA"/>
</dbReference>
<proteinExistence type="inferred from homology"/>
<feature type="compositionally biased region" description="Basic and acidic residues" evidence="5">
    <location>
        <begin position="335"/>
        <end position="346"/>
    </location>
</feature>
<feature type="region of interest" description="Disordered" evidence="5">
    <location>
        <begin position="335"/>
        <end position="365"/>
    </location>
</feature>
<dbReference type="Pfam" id="PF01593">
    <property type="entry name" value="Amino_oxidase"/>
    <property type="match status" value="1"/>
</dbReference>
<keyword evidence="4" id="KW-1015">Disulfide bond</keyword>
<feature type="region of interest" description="Disordered" evidence="5">
    <location>
        <begin position="1"/>
        <end position="38"/>
    </location>
</feature>
<gene>
    <name evidence="7" type="primary">PDS1_2</name>
    <name evidence="7" type="ORF">Zm00014a_043673</name>
</gene>
<accession>A0A3L6GCY8</accession>
<dbReference type="PANTHER" id="PTHR37241:SF1">
    <property type="entry name" value="NEUROFILAMENT HEAVY PROTEIN"/>
    <property type="match status" value="1"/>
</dbReference>
<dbReference type="EMBL" id="NCVQ01000002">
    <property type="protein sequence ID" value="PWZ46397.1"/>
    <property type="molecule type" value="Genomic_DNA"/>
</dbReference>
<dbReference type="InterPro" id="IPR013780">
    <property type="entry name" value="Glyco_hydro_b"/>
</dbReference>
<keyword evidence="2 4" id="KW-0378">Hydrolase</keyword>
<dbReference type="Gene3D" id="2.60.40.1180">
    <property type="entry name" value="Golgi alpha-mannosidase II"/>
    <property type="match status" value="1"/>
</dbReference>
<dbReference type="PANTHER" id="PTHR37241">
    <property type="entry name" value="NEUROFILAMENT HEAVY PROTEIN"/>
    <property type="match status" value="1"/>
</dbReference>
<dbReference type="InterPro" id="IPR002241">
    <property type="entry name" value="Glyco_hydro_27"/>
</dbReference>
<dbReference type="Pfam" id="PF16499">
    <property type="entry name" value="Melibiase_2"/>
    <property type="match status" value="1"/>
</dbReference>
<dbReference type="SUPFAM" id="SSF51445">
    <property type="entry name" value="(Trans)glycosidases"/>
    <property type="match status" value="1"/>
</dbReference>
<comment type="catalytic activity">
    <reaction evidence="4">
        <text>Hydrolysis of terminal, non-reducing alpha-D-galactose residues in alpha-D-galactosides, including galactose oligosaccharides, galactomannans and galactolipids.</text>
        <dbReference type="EC" id="3.2.1.22"/>
    </reaction>
</comment>
<dbReference type="InterPro" id="IPR036188">
    <property type="entry name" value="FAD/NAD-bd_sf"/>
</dbReference>
<dbReference type="InterPro" id="IPR002937">
    <property type="entry name" value="Amino_oxidase"/>
</dbReference>
<comment type="similarity">
    <text evidence="1 4">Belongs to the glycosyl hydrolase 27 family.</text>
</comment>
<evidence type="ECO:0000313" key="7">
    <source>
        <dbReference type="EMBL" id="PWZ46397.1"/>
    </source>
</evidence>
<feature type="domain" description="Amine oxidase" evidence="6">
    <location>
        <begin position="581"/>
        <end position="706"/>
    </location>
</feature>
<evidence type="ECO:0000313" key="8">
    <source>
        <dbReference type="Proteomes" id="UP000251960"/>
    </source>
</evidence>
<feature type="compositionally biased region" description="Basic residues" evidence="5">
    <location>
        <begin position="278"/>
        <end position="289"/>
    </location>
</feature>
<keyword evidence="3 4" id="KW-0326">Glycosidase</keyword>
<evidence type="ECO:0000256" key="1">
    <source>
        <dbReference type="ARBA" id="ARBA00009743"/>
    </source>
</evidence>
<dbReference type="Proteomes" id="UP000251960">
    <property type="component" value="Chromosome 10"/>
</dbReference>
<dbReference type="GO" id="GO:0004557">
    <property type="term" value="F:alpha-galactosidase activity"/>
    <property type="evidence" value="ECO:0007669"/>
    <property type="project" value="UniProtKB-EC"/>
</dbReference>
<dbReference type="EC" id="3.2.1.22" evidence="4"/>
<dbReference type="SUPFAM" id="SSF51905">
    <property type="entry name" value="FAD/NAD(P)-binding domain"/>
    <property type="match status" value="1"/>
</dbReference>
<dbReference type="PRINTS" id="PR00740">
    <property type="entry name" value="GLHYDRLASE27"/>
</dbReference>
<feature type="region of interest" description="Disordered" evidence="5">
    <location>
        <begin position="245"/>
        <end position="321"/>
    </location>
</feature>
<reference evidence="7 8" key="1">
    <citation type="journal article" date="2018" name="Nat. Genet.">
        <title>Extensive intraspecific gene order and gene structural variations between Mo17 and other maize genomes.</title>
        <authorList>
            <person name="Sun S."/>
            <person name="Zhou Y."/>
            <person name="Chen J."/>
            <person name="Shi J."/>
            <person name="Zhao H."/>
            <person name="Zhao H."/>
            <person name="Song W."/>
            <person name="Zhang M."/>
            <person name="Cui Y."/>
            <person name="Dong X."/>
            <person name="Liu H."/>
            <person name="Ma X."/>
            <person name="Jiao Y."/>
            <person name="Wang B."/>
            <person name="Wei X."/>
            <person name="Stein J.C."/>
            <person name="Glaubitz J.C."/>
            <person name="Lu F."/>
            <person name="Yu G."/>
            <person name="Liang C."/>
            <person name="Fengler K."/>
            <person name="Li B."/>
            <person name="Rafalski A."/>
            <person name="Schnable P.S."/>
            <person name="Ware D.H."/>
            <person name="Buckler E.S."/>
            <person name="Lai J."/>
        </authorList>
    </citation>
    <scope>NUCLEOTIDE SEQUENCE [LARGE SCALE GENOMIC DNA]</scope>
    <source>
        <strain evidence="8">cv. Missouri 17</strain>
        <tissue evidence="7">Seedling</tissue>
    </source>
</reference>
<dbReference type="AlphaFoldDB" id="A0A3L6GCY8"/>
<feature type="compositionally biased region" description="Low complexity" evidence="5">
    <location>
        <begin position="23"/>
        <end position="38"/>
    </location>
</feature>
<evidence type="ECO:0000256" key="4">
    <source>
        <dbReference type="RuleBase" id="RU361168"/>
    </source>
</evidence>
<evidence type="ECO:0000256" key="2">
    <source>
        <dbReference type="ARBA" id="ARBA00022801"/>
    </source>
</evidence>
<dbReference type="InterPro" id="IPR013785">
    <property type="entry name" value="Aldolase_TIM"/>
</dbReference>
<evidence type="ECO:0000256" key="5">
    <source>
        <dbReference type="SAM" id="MobiDB-lite"/>
    </source>
</evidence>
<evidence type="ECO:0000256" key="3">
    <source>
        <dbReference type="ARBA" id="ARBA00023295"/>
    </source>
</evidence>
<organism evidence="7 8">
    <name type="scientific">Zea mays</name>
    <name type="common">Maize</name>
    <dbReference type="NCBI Taxonomy" id="4577"/>
    <lineage>
        <taxon>Eukaryota</taxon>
        <taxon>Viridiplantae</taxon>
        <taxon>Streptophyta</taxon>
        <taxon>Embryophyta</taxon>
        <taxon>Tracheophyta</taxon>
        <taxon>Spermatophyta</taxon>
        <taxon>Magnoliopsida</taxon>
        <taxon>Liliopsida</taxon>
        <taxon>Poales</taxon>
        <taxon>Poaceae</taxon>
        <taxon>PACMAD clade</taxon>
        <taxon>Panicoideae</taxon>
        <taxon>Andropogonodae</taxon>
        <taxon>Andropogoneae</taxon>
        <taxon>Tripsacinae</taxon>
        <taxon>Zea</taxon>
    </lineage>
</organism>
<dbReference type="GO" id="GO:0016491">
    <property type="term" value="F:oxidoreductase activity"/>
    <property type="evidence" value="ECO:0007669"/>
    <property type="project" value="InterPro"/>
</dbReference>
<protein>
    <recommendedName>
        <fullName evidence="4">Alpha-galactosidase</fullName>
        <ecNumber evidence="4">3.2.1.22</ecNumber>
    </recommendedName>
    <alternativeName>
        <fullName evidence="4">Melibiase</fullName>
    </alternativeName>
</protein>
<evidence type="ECO:0000259" key="6">
    <source>
        <dbReference type="Pfam" id="PF01593"/>
    </source>
</evidence>
<name>A0A3L6GCY8_MAIZE</name>
<dbReference type="SUPFAM" id="SSF51011">
    <property type="entry name" value="Glycosyl hydrolase domain"/>
    <property type="match status" value="1"/>
</dbReference>
<sequence>MDVDSRMVTESDSDACDGSGFGSETPTVSPSPSASRSSSWFCLRVDKWSINSLASCDQSHEQVDPEALDRSFFMRVMAARSPNVRLQKAIDRKNQSSMLKCPHSAPPKRPRARFARLSAETEAAGKAPAEPKPRVERIYAMRASPIRTKTARVECPSERKKALTTPRSKAVRSRQELFHNVKHQKESLAAAARKGTVVKSLFMSTTRKKEPVQTPAADKSKGAVSEVCSKLRKLNLACREVPSRYISQPQPKNTKTAKKSEETTVAKSEKRGLESKTNAKKKILGRSVKRANAGPNGENRNGCSTAADESSLAETAGSHQERKVVLQELRIEVDASRRGNSDDNKENVSSALSEEALDNSSHYGSENRLLENNENVPLKEIVALKVTDVSVKWPNCRRKCIKSRQESSRKPPILGSYGMEERRERTLALSMCSQTDLFMYLVKTSMTDIADKNNKWASYAGPGGWNDPDMLEVGNGGMTLAEYLSHFSIWALMKAPLLIGCDVRNMTSETMEILSNKEVIQVNQDPLGVQGRKILGQGKYGCREVWAGPLSGNRPVVALWNRCSDTANVTMKLPVVGLDGYAAYSVRDLWKEYYDPNHSMLELVFALADEWIGRSDTEIIDATMEELAKLFPDEIAADQSKAKILKYHIVKTPRSVYKTVPNCEPCRPLQRSPIEGFYLAGDYTKQKYLASMEGAVLSGKLCAQSIVQDYSRLALRSQKSLQSGEVPVPS</sequence>
<feature type="compositionally biased region" description="Polar residues" evidence="5">
    <location>
        <begin position="245"/>
        <end position="254"/>
    </location>
</feature>